<protein>
    <submittedName>
        <fullName evidence="1">DUF1062 domain-containing protein</fullName>
    </submittedName>
</protein>
<sequence>MDEIIWNIDCATLPTVTRHCKKCGKLRAFECSGCFRVNAQKRLMDVWLIYKCPECDDTWNLPVLSRVSPQAVPAALLAGFHRNDAALARRYALDGELMRRSGAALDMPELRVTGVTPPAGQRVTMALTPECALPVRVAAVLRMGLRLSRSEFERLVADGRIRAHGGDVLRMKLGSGARVDVEL</sequence>
<comment type="caution">
    <text evidence="1">The sequence shown here is derived from an EMBL/GenBank/DDBJ whole genome shotgun (WGS) entry which is preliminary data.</text>
</comment>
<dbReference type="InterPro" id="IPR009412">
    <property type="entry name" value="DUF1062"/>
</dbReference>
<gene>
    <name evidence="1" type="ORF">IAC59_04875</name>
</gene>
<reference evidence="1" key="2">
    <citation type="journal article" date="2021" name="PeerJ">
        <title>Extensive microbial diversity within the chicken gut microbiome revealed by metagenomics and culture.</title>
        <authorList>
            <person name="Gilroy R."/>
            <person name="Ravi A."/>
            <person name="Getino M."/>
            <person name="Pursley I."/>
            <person name="Horton D.L."/>
            <person name="Alikhan N.F."/>
            <person name="Baker D."/>
            <person name="Gharbi K."/>
            <person name="Hall N."/>
            <person name="Watson M."/>
            <person name="Adriaenssens E.M."/>
            <person name="Foster-Nyarko E."/>
            <person name="Jarju S."/>
            <person name="Secka A."/>
            <person name="Antonio M."/>
            <person name="Oren A."/>
            <person name="Chaudhuri R.R."/>
            <person name="La Ragione R."/>
            <person name="Hildebrand F."/>
            <person name="Pallen M.J."/>
        </authorList>
    </citation>
    <scope>NUCLEOTIDE SEQUENCE</scope>
    <source>
        <strain evidence="1">ChiSxjej2B14-8506</strain>
    </source>
</reference>
<reference evidence="1" key="1">
    <citation type="submission" date="2020-10" db="EMBL/GenBank/DDBJ databases">
        <authorList>
            <person name="Gilroy R."/>
        </authorList>
    </citation>
    <scope>NUCLEOTIDE SEQUENCE</scope>
    <source>
        <strain evidence="1">ChiSxjej2B14-8506</strain>
    </source>
</reference>
<accession>A0A9D1LR49</accession>
<proteinExistence type="predicted"/>
<evidence type="ECO:0000313" key="1">
    <source>
        <dbReference type="EMBL" id="HIU46574.1"/>
    </source>
</evidence>
<dbReference type="Pfam" id="PF06353">
    <property type="entry name" value="DUF1062"/>
    <property type="match status" value="1"/>
</dbReference>
<dbReference type="EMBL" id="DVNK01000032">
    <property type="protein sequence ID" value="HIU46574.1"/>
    <property type="molecule type" value="Genomic_DNA"/>
</dbReference>
<evidence type="ECO:0000313" key="2">
    <source>
        <dbReference type="Proteomes" id="UP000824123"/>
    </source>
</evidence>
<dbReference type="Proteomes" id="UP000824123">
    <property type="component" value="Unassembled WGS sequence"/>
</dbReference>
<dbReference type="AlphaFoldDB" id="A0A9D1LR49"/>
<name>A0A9D1LR49_9FIRM</name>
<organism evidence="1 2">
    <name type="scientific">Candidatus Fimadaptatus faecigallinarum</name>
    <dbReference type="NCBI Taxonomy" id="2840814"/>
    <lineage>
        <taxon>Bacteria</taxon>
        <taxon>Bacillati</taxon>
        <taxon>Bacillota</taxon>
        <taxon>Clostridia</taxon>
        <taxon>Eubacteriales</taxon>
        <taxon>Candidatus Fimadaptatus</taxon>
    </lineage>
</organism>